<accession>A0A1A7BY90</accession>
<name>A0A1A7BY90_9BURK</name>
<proteinExistence type="predicted"/>
<evidence type="ECO:0008006" key="4">
    <source>
        <dbReference type="Google" id="ProtNLM"/>
    </source>
</evidence>
<keyword evidence="3" id="KW-1185">Reference proteome</keyword>
<evidence type="ECO:0000313" key="2">
    <source>
        <dbReference type="EMBL" id="OBV37440.1"/>
    </source>
</evidence>
<protein>
    <recommendedName>
        <fullName evidence="4">Potassium ABC transporter ATPase</fullName>
    </recommendedName>
</protein>
<keyword evidence="1" id="KW-1133">Transmembrane helix</keyword>
<organism evidence="2 3">
    <name type="scientific">Janthinobacterium psychrotolerans</name>
    <dbReference type="NCBI Taxonomy" id="1747903"/>
    <lineage>
        <taxon>Bacteria</taxon>
        <taxon>Pseudomonadati</taxon>
        <taxon>Pseudomonadota</taxon>
        <taxon>Betaproteobacteria</taxon>
        <taxon>Burkholderiales</taxon>
        <taxon>Oxalobacteraceae</taxon>
        <taxon>Janthinobacterium</taxon>
    </lineage>
</organism>
<gene>
    <name evidence="2" type="ORF">ASR47_1003100</name>
</gene>
<dbReference type="AlphaFoldDB" id="A0A1A7BY90"/>
<evidence type="ECO:0000313" key="3">
    <source>
        <dbReference type="Proteomes" id="UP000092713"/>
    </source>
</evidence>
<sequence>MDLVYLGLMAVFYVVVAGFAGACDRLGQPQRKGAQ</sequence>
<evidence type="ECO:0000256" key="1">
    <source>
        <dbReference type="SAM" id="Phobius"/>
    </source>
</evidence>
<comment type="caution">
    <text evidence="2">The sequence shown here is derived from an EMBL/GenBank/DDBJ whole genome shotgun (WGS) entry which is preliminary data.</text>
</comment>
<reference evidence="2 3" key="1">
    <citation type="submission" date="2016-04" db="EMBL/GenBank/DDBJ databases">
        <title>Draft genome sequence of Janthinobacterium psychrotolerans sp. nov., isolated from freshwater sediments in Denmark.</title>
        <authorList>
            <person name="Gong X."/>
            <person name="Skrivergaard S."/>
            <person name="Korsgaard B.S."/>
            <person name="Schreiber L."/>
            <person name="Marshall I.P."/>
            <person name="Finster K."/>
            <person name="Schramm A."/>
        </authorList>
    </citation>
    <scope>NUCLEOTIDE SEQUENCE [LARGE SCALE GENOMIC DNA]</scope>
    <source>
        <strain evidence="2 3">S3-2</strain>
    </source>
</reference>
<dbReference type="Proteomes" id="UP000092713">
    <property type="component" value="Unassembled WGS sequence"/>
</dbReference>
<dbReference type="STRING" id="1747903.ASR47_1003100"/>
<feature type="transmembrane region" description="Helical" evidence="1">
    <location>
        <begin position="6"/>
        <end position="23"/>
    </location>
</feature>
<dbReference type="EMBL" id="LOCQ01000060">
    <property type="protein sequence ID" value="OBV37440.1"/>
    <property type="molecule type" value="Genomic_DNA"/>
</dbReference>
<keyword evidence="1" id="KW-0472">Membrane</keyword>
<keyword evidence="1" id="KW-0812">Transmembrane</keyword>